<reference evidence="3" key="1">
    <citation type="submission" date="2021-11" db="EMBL/GenBank/DDBJ databases">
        <authorList>
            <person name="Schell T."/>
        </authorList>
    </citation>
    <scope>NUCLEOTIDE SEQUENCE</scope>
    <source>
        <strain evidence="3">M5</strain>
    </source>
</reference>
<dbReference type="InterPro" id="IPR011990">
    <property type="entry name" value="TPR-like_helical_dom_sf"/>
</dbReference>
<dbReference type="OrthoDB" id="151490at2759"/>
<dbReference type="InterPro" id="IPR039340">
    <property type="entry name" value="Tfc4/TFIIIC-102/Sfc4"/>
</dbReference>
<dbReference type="AlphaFoldDB" id="A0A8J2WBU1"/>
<feature type="repeat" description="TPR" evidence="1">
    <location>
        <begin position="525"/>
        <end position="558"/>
    </location>
</feature>
<dbReference type="Gene3D" id="1.25.40.10">
    <property type="entry name" value="Tetratricopeptide repeat domain"/>
    <property type="match status" value="3"/>
</dbReference>
<dbReference type="GO" id="GO:0006383">
    <property type="term" value="P:transcription by RNA polymerase III"/>
    <property type="evidence" value="ECO:0007669"/>
    <property type="project" value="InterPro"/>
</dbReference>
<feature type="repeat" description="TPR" evidence="1">
    <location>
        <begin position="856"/>
        <end position="889"/>
    </location>
</feature>
<feature type="compositionally biased region" description="Acidic residues" evidence="2">
    <location>
        <begin position="129"/>
        <end position="154"/>
    </location>
</feature>
<name>A0A8J2WBU1_9CRUS</name>
<proteinExistence type="predicted"/>
<dbReference type="GO" id="GO:0000127">
    <property type="term" value="C:transcription factor TFIIIC complex"/>
    <property type="evidence" value="ECO:0007669"/>
    <property type="project" value="TreeGrafter"/>
</dbReference>
<evidence type="ECO:0000256" key="1">
    <source>
        <dbReference type="PROSITE-ProRule" id="PRU00339"/>
    </source>
</evidence>
<keyword evidence="1" id="KW-0802">TPR repeat</keyword>
<protein>
    <recommendedName>
        <fullName evidence="5">General transcription factor 3C polypeptide 3</fullName>
    </recommendedName>
</protein>
<keyword evidence="4" id="KW-1185">Reference proteome</keyword>
<comment type="caution">
    <text evidence="3">The sequence shown here is derived from an EMBL/GenBank/DDBJ whole genome shotgun (WGS) entry which is preliminary data.</text>
</comment>
<dbReference type="InterPro" id="IPR019734">
    <property type="entry name" value="TPR_rpt"/>
</dbReference>
<dbReference type="Pfam" id="PF13432">
    <property type="entry name" value="TPR_16"/>
    <property type="match status" value="1"/>
</dbReference>
<dbReference type="SMART" id="SM00028">
    <property type="entry name" value="TPR"/>
    <property type="match status" value="5"/>
</dbReference>
<accession>A0A8J2WBU1</accession>
<gene>
    <name evidence="3" type="ORF">DGAL_LOCUS15647</name>
</gene>
<dbReference type="EMBL" id="CAKKLH010000319">
    <property type="protein sequence ID" value="CAH0111990.1"/>
    <property type="molecule type" value="Genomic_DNA"/>
</dbReference>
<evidence type="ECO:0008006" key="5">
    <source>
        <dbReference type="Google" id="ProtNLM"/>
    </source>
</evidence>
<dbReference type="PROSITE" id="PS50005">
    <property type="entry name" value="TPR"/>
    <property type="match status" value="2"/>
</dbReference>
<dbReference type="FunFam" id="1.25.40.10:FF:002620">
    <property type="entry name" value="Uncharacterized protein"/>
    <property type="match status" value="1"/>
</dbReference>
<dbReference type="SUPFAM" id="SSF48452">
    <property type="entry name" value="TPR-like"/>
    <property type="match status" value="2"/>
</dbReference>
<evidence type="ECO:0000256" key="2">
    <source>
        <dbReference type="SAM" id="MobiDB-lite"/>
    </source>
</evidence>
<dbReference type="PANTHER" id="PTHR23082:SF0">
    <property type="entry name" value="GENERAL TRANSCRIPTION FACTOR 3C POLYPEPTIDE 3"/>
    <property type="match status" value="1"/>
</dbReference>
<sequence>MASRKEVPQHIADAQVVASCDSSGVTFINEETPLQLSENGLYEIAYINISEEDMVSELEQLESVNDDDSSMHSFPEQYEIEEVDDSDAEPASAQDADLTNVIDEEQIAITNDFLTGKMSFQDFITRVEDDSESGMEDSDDDEEEELENKDDPEYVPEVTSKITTKRKLRSSEQKETGATSKTKENVAGSSSVSFSHQPPTSPAKKRRTGPRAMKKLPANLLGLMGEANLRYARNEKQDAINLCMEVIRQAPSFAEPFQALSMFYEDLGEFEKSYQLSLVAAYLSPQDADEWLRLAEVCLSRKDELQASKCLAKAVQADPTNIQIHQNRCELLELMGAQKEQLKARLIMLRCVQPETEQKKTEWVELAVTIAREYFSGGHLHSARRALSNALVSCSANFKMEQFNLLLELQLLTKHYLDVIKVLNKHCGLVFNNKIIDEIDLEEAESMELTEELPLDIIGKLSIALLYANKEDFAFPLIEAFLEHDVESFGDIFLDVAEALIEKKFYQQALALLVILTRSKNFCLAAVWLKYANCLNALEKEDEAIAAYRHVIELVPSSEDARISLAELLTKLGRHEEALEAVTQDSDATRIEASVLHHKCLLLLKEGRMNPFIAAYKLLMMRHARNIRSKDEVYKACGAKKVGWESADEESDDEELEFGESSIELQEEYRLLRLTCEYLFKEQRLVELERICFTALTSPLFRKKRELCREIQFITLQVCLAKGDSYYAYNLARGLLLRGDNLKNNRAWNLMIQVIMRGDDVRYNRFLVRLLLKHPDNVCLSVLNGHACVASGTYKYALDEYMSACKMEPNNSLFLLLSAIVLVQLTCQKFSSGKHSLVTQASSFFDAYLKSRGDCQEVYYNIGRGMHQLGLLVQALDFYKKALQHKPSITHGANAKVFDLSKEIAFNLSLIYRSNDFSSPSSDIARMYLDKYITI</sequence>
<feature type="compositionally biased region" description="Polar residues" evidence="2">
    <location>
        <begin position="187"/>
        <end position="198"/>
    </location>
</feature>
<dbReference type="Proteomes" id="UP000789390">
    <property type="component" value="Unassembled WGS sequence"/>
</dbReference>
<dbReference type="PANTHER" id="PTHR23082">
    <property type="entry name" value="TRANSCRIPTION INITIATION FACTOR IIIC TFIIIC , POLYPEPTIDE 3-RELATED"/>
    <property type="match status" value="1"/>
</dbReference>
<evidence type="ECO:0000313" key="4">
    <source>
        <dbReference type="Proteomes" id="UP000789390"/>
    </source>
</evidence>
<feature type="region of interest" description="Disordered" evidence="2">
    <location>
        <begin position="129"/>
        <end position="211"/>
    </location>
</feature>
<organism evidence="3 4">
    <name type="scientific">Daphnia galeata</name>
    <dbReference type="NCBI Taxonomy" id="27404"/>
    <lineage>
        <taxon>Eukaryota</taxon>
        <taxon>Metazoa</taxon>
        <taxon>Ecdysozoa</taxon>
        <taxon>Arthropoda</taxon>
        <taxon>Crustacea</taxon>
        <taxon>Branchiopoda</taxon>
        <taxon>Diplostraca</taxon>
        <taxon>Cladocera</taxon>
        <taxon>Anomopoda</taxon>
        <taxon>Daphniidae</taxon>
        <taxon>Daphnia</taxon>
    </lineage>
</organism>
<evidence type="ECO:0000313" key="3">
    <source>
        <dbReference type="EMBL" id="CAH0111990.1"/>
    </source>
</evidence>